<feature type="transmembrane region" description="Helical" evidence="13">
    <location>
        <begin position="89"/>
        <end position="109"/>
    </location>
</feature>
<feature type="transmembrane region" description="Helical" evidence="13">
    <location>
        <begin position="169"/>
        <end position="185"/>
    </location>
</feature>
<sequence length="265" mass="28042">MRPGWRCWRPFCTPTGRLKQADDPLALAARAMPVGALLTAPPVLVLWVLDGRPGLPWQGWLLLAISVLLELAYLHLLSAAYRRGEVSSVYPVARGSAPLLAVAIGMTVFGERLDAVQLAGVAALLAGIWLVRPPRGRRASLLLALLTGVCIAIYTAIDSRGVRLGPFWLYTWLMFALLSAALVPWRGPRSVPGARTVGVLVVVSYALVLAALSIAPLALVAPLRESGVVLVSLWGVFRLGERQGARLKILGAGAVLAGAALLTAG</sequence>
<evidence type="ECO:0000256" key="8">
    <source>
        <dbReference type="ARBA" id="ARBA00022692"/>
    </source>
</evidence>
<dbReference type="Pfam" id="PF00892">
    <property type="entry name" value="EamA"/>
    <property type="match status" value="1"/>
</dbReference>
<gene>
    <name evidence="15" type="ORF">JF922_12680</name>
</gene>
<keyword evidence="6" id="KW-0997">Cell inner membrane</keyword>
<organism evidence="15 16">
    <name type="scientific">Candidatus Nephthysia bennettiae</name>
    <dbReference type="NCBI Taxonomy" id="3127016"/>
    <lineage>
        <taxon>Bacteria</taxon>
        <taxon>Bacillati</taxon>
        <taxon>Candidatus Dormiibacterota</taxon>
        <taxon>Candidatus Dormibacteria</taxon>
        <taxon>Candidatus Dormibacterales</taxon>
        <taxon>Candidatus Dormibacteraceae</taxon>
        <taxon>Candidatus Nephthysia</taxon>
    </lineage>
</organism>
<dbReference type="AlphaFoldDB" id="A0A934N9E2"/>
<keyword evidence="12 13" id="KW-0472">Membrane</keyword>
<comment type="subcellular location">
    <subcellularLocation>
        <location evidence="1">Cell membrane</location>
        <topology evidence="1">Multi-pass membrane protein</topology>
    </subcellularLocation>
</comment>
<dbReference type="GO" id="GO:0022857">
    <property type="term" value="F:transmembrane transporter activity"/>
    <property type="evidence" value="ECO:0007669"/>
    <property type="project" value="InterPro"/>
</dbReference>
<dbReference type="InterPro" id="IPR000620">
    <property type="entry name" value="EamA_dom"/>
</dbReference>
<evidence type="ECO:0000256" key="7">
    <source>
        <dbReference type="ARBA" id="ARBA00022556"/>
    </source>
</evidence>
<evidence type="ECO:0000256" key="10">
    <source>
        <dbReference type="ARBA" id="ARBA00022989"/>
    </source>
</evidence>
<evidence type="ECO:0000259" key="14">
    <source>
        <dbReference type="Pfam" id="PF00892"/>
    </source>
</evidence>
<comment type="caution">
    <text evidence="15">The sequence shown here is derived from an EMBL/GenBank/DDBJ whole genome shotgun (WGS) entry which is preliminary data.</text>
</comment>
<keyword evidence="5" id="KW-0444">Lipid biosynthesis</keyword>
<keyword evidence="7" id="KW-0441">Lipid A biosynthesis</keyword>
<dbReference type="InterPro" id="IPR000390">
    <property type="entry name" value="Small_drug/metabolite_transptr"/>
</dbReference>
<proteinExistence type="inferred from homology"/>
<dbReference type="Gene3D" id="1.10.3730.20">
    <property type="match status" value="1"/>
</dbReference>
<dbReference type="RefSeq" id="WP_338202164.1">
    <property type="nucleotide sequence ID" value="NZ_JAEKNR010000136.1"/>
</dbReference>
<evidence type="ECO:0000256" key="11">
    <source>
        <dbReference type="ARBA" id="ARBA00023098"/>
    </source>
</evidence>
<dbReference type="SUPFAM" id="SSF103481">
    <property type="entry name" value="Multidrug resistance efflux transporter EmrE"/>
    <property type="match status" value="2"/>
</dbReference>
<dbReference type="InterPro" id="IPR037185">
    <property type="entry name" value="EmrE-like"/>
</dbReference>
<dbReference type="GO" id="GO:0005886">
    <property type="term" value="C:plasma membrane"/>
    <property type="evidence" value="ECO:0007669"/>
    <property type="project" value="UniProtKB-SubCell"/>
</dbReference>
<evidence type="ECO:0000256" key="12">
    <source>
        <dbReference type="ARBA" id="ARBA00023136"/>
    </source>
</evidence>
<dbReference type="GO" id="GO:0009103">
    <property type="term" value="P:lipopolysaccharide biosynthetic process"/>
    <property type="evidence" value="ECO:0007669"/>
    <property type="project" value="UniProtKB-KW"/>
</dbReference>
<keyword evidence="8 13" id="KW-0812">Transmembrane</keyword>
<feature type="transmembrane region" description="Helical" evidence="13">
    <location>
        <begin position="139"/>
        <end position="157"/>
    </location>
</feature>
<evidence type="ECO:0000313" key="16">
    <source>
        <dbReference type="Proteomes" id="UP000612893"/>
    </source>
</evidence>
<feature type="transmembrane region" description="Helical" evidence="13">
    <location>
        <begin position="197"/>
        <end position="223"/>
    </location>
</feature>
<dbReference type="PANTHER" id="PTHR30561:SF1">
    <property type="entry name" value="MULTIDRUG TRANSPORTER EMRE"/>
    <property type="match status" value="1"/>
</dbReference>
<evidence type="ECO:0000313" key="15">
    <source>
        <dbReference type="EMBL" id="MBJ7598923.1"/>
    </source>
</evidence>
<dbReference type="Proteomes" id="UP000612893">
    <property type="component" value="Unassembled WGS sequence"/>
</dbReference>
<keyword evidence="9" id="KW-0448">Lipopolysaccharide biosynthesis</keyword>
<keyword evidence="16" id="KW-1185">Reference proteome</keyword>
<name>A0A934N9E2_9BACT</name>
<protein>
    <submittedName>
        <fullName evidence="15">EamA family transporter</fullName>
    </submittedName>
</protein>
<keyword evidence="4" id="KW-1003">Cell membrane</keyword>
<evidence type="ECO:0000256" key="6">
    <source>
        <dbReference type="ARBA" id="ARBA00022519"/>
    </source>
</evidence>
<comment type="similarity">
    <text evidence="2">Belongs to the EamA transporter family.</text>
</comment>
<feature type="transmembrane region" description="Helical" evidence="13">
    <location>
        <begin position="55"/>
        <end position="77"/>
    </location>
</feature>
<feature type="domain" description="EamA" evidence="14">
    <location>
        <begin position="23"/>
        <end position="131"/>
    </location>
</feature>
<evidence type="ECO:0000256" key="4">
    <source>
        <dbReference type="ARBA" id="ARBA00022475"/>
    </source>
</evidence>
<keyword evidence="3" id="KW-0813">Transport</keyword>
<feature type="transmembrane region" description="Helical" evidence="13">
    <location>
        <begin position="115"/>
        <end position="132"/>
    </location>
</feature>
<accession>A0A934N9E2</accession>
<evidence type="ECO:0000256" key="1">
    <source>
        <dbReference type="ARBA" id="ARBA00004651"/>
    </source>
</evidence>
<keyword evidence="11" id="KW-0443">Lipid metabolism</keyword>
<evidence type="ECO:0000256" key="3">
    <source>
        <dbReference type="ARBA" id="ARBA00022448"/>
    </source>
</evidence>
<feature type="transmembrane region" description="Helical" evidence="13">
    <location>
        <begin position="27"/>
        <end position="49"/>
    </location>
</feature>
<dbReference type="PANTHER" id="PTHR30561">
    <property type="entry name" value="SMR FAMILY PROTON-DEPENDENT DRUG EFFLUX TRANSPORTER SUGE"/>
    <property type="match status" value="1"/>
</dbReference>
<reference evidence="15" key="1">
    <citation type="submission" date="2020-10" db="EMBL/GenBank/DDBJ databases">
        <title>Ca. Dormibacterota MAGs.</title>
        <authorList>
            <person name="Montgomery K."/>
        </authorList>
    </citation>
    <scope>NUCLEOTIDE SEQUENCE [LARGE SCALE GENOMIC DNA]</scope>
    <source>
        <strain evidence="15">SC8812_S17_10</strain>
    </source>
</reference>
<keyword evidence="10 13" id="KW-1133">Transmembrane helix</keyword>
<evidence type="ECO:0000256" key="2">
    <source>
        <dbReference type="ARBA" id="ARBA00007362"/>
    </source>
</evidence>
<evidence type="ECO:0000256" key="9">
    <source>
        <dbReference type="ARBA" id="ARBA00022985"/>
    </source>
</evidence>
<evidence type="ECO:0000256" key="13">
    <source>
        <dbReference type="SAM" id="Phobius"/>
    </source>
</evidence>
<evidence type="ECO:0000256" key="5">
    <source>
        <dbReference type="ARBA" id="ARBA00022516"/>
    </source>
</evidence>
<dbReference type="EMBL" id="JAEKNR010000136">
    <property type="protein sequence ID" value="MBJ7598923.1"/>
    <property type="molecule type" value="Genomic_DNA"/>
</dbReference>